<feature type="domain" description="DNA2/NAM7 helicase helicase" evidence="6">
    <location>
        <begin position="858"/>
        <end position="899"/>
    </location>
</feature>
<dbReference type="GO" id="GO:0005524">
    <property type="term" value="F:ATP binding"/>
    <property type="evidence" value="ECO:0007669"/>
    <property type="project" value="UniProtKB-KW"/>
</dbReference>
<keyword evidence="9" id="KW-1185">Reference proteome</keyword>
<reference evidence="8 9" key="1">
    <citation type="journal article" date="2013" name="J. Mol. Microbiol. Biotechnol.">
        <title>Analysis of the Complete Genomes of Acholeplasma brassicae , A. palmae and A. laidlawii and Their Comparison to the Obligate Parasites from ' Candidatus Phytoplasma'.</title>
        <authorList>
            <person name="Kube M."/>
            <person name="Siewert C."/>
            <person name="Migdoll A.M."/>
            <person name="Duduk B."/>
            <person name="Holz S."/>
            <person name="Rabus R."/>
            <person name="Seemuller E."/>
            <person name="Mitrovic J."/>
            <person name="Muller I."/>
            <person name="Buttner C."/>
            <person name="Reinhardt R."/>
        </authorList>
    </citation>
    <scope>NUCLEOTIDE SEQUENCE [LARGE SCALE GENOMIC DNA]</scope>
    <source>
        <strain evidence="8 9">J233</strain>
    </source>
</reference>
<dbReference type="GO" id="GO:0043139">
    <property type="term" value="F:5'-3' DNA helicase activity"/>
    <property type="evidence" value="ECO:0007669"/>
    <property type="project" value="TreeGrafter"/>
</dbReference>
<feature type="domain" description="DNA2/NAM7 helicase-like C-terminal" evidence="7">
    <location>
        <begin position="981"/>
        <end position="1109"/>
    </location>
</feature>
<dbReference type="OrthoDB" id="9757917at2"/>
<evidence type="ECO:0000313" key="8">
    <source>
        <dbReference type="EMBL" id="CCV63953.1"/>
    </source>
</evidence>
<keyword evidence="5" id="KW-0067">ATP-binding</keyword>
<dbReference type="EMBL" id="FO681347">
    <property type="protein sequence ID" value="CCV63953.1"/>
    <property type="molecule type" value="Genomic_DNA"/>
</dbReference>
<dbReference type="GO" id="GO:0016787">
    <property type="term" value="F:hydrolase activity"/>
    <property type="evidence" value="ECO:0007669"/>
    <property type="project" value="UniProtKB-KW"/>
</dbReference>
<dbReference type="InterPro" id="IPR025103">
    <property type="entry name" value="DUF4011"/>
</dbReference>
<accession>U4KKA6</accession>
<dbReference type="STRING" id="1318466.BN85403760"/>
<name>U4KKA6_ALTPJ</name>
<evidence type="ECO:0000256" key="1">
    <source>
        <dbReference type="ARBA" id="ARBA00007913"/>
    </source>
</evidence>
<dbReference type="InterPro" id="IPR041679">
    <property type="entry name" value="DNA2/NAM7-like_C"/>
</dbReference>
<proteinExistence type="inferred from homology"/>
<sequence>MGICIYKKERNMQKQIDYLAKKTLDLSLRNPQLNFRPERSTNIEILGNLQDFYDQIVKDNKGLNIHLNKLNLIKTNREETDLENDLLNLYRKQKLTINEYGFHPLYAVFGLLKWIDPASNKEILSPLLMVPVEITKKGSKQLNLAYNEDEIVLNPTLVHKLSLEGIDLSVHDLLEHQAFDITHYLDIIQGLPNIKDQYEVIQKSYLGLFSSTNLYIYKDLLENKNQIETHKIIQRLYQKDEADYNQENFILPSNLDETLKEKNNYQILNADGSQEAAILASTENMSFVLQGPPGTGKSQTITNMIAQAIASNKKVLFVSEKKAALDVVSEKLKAKGLDLFTLDLHHYQTKKDQLIQQLVNAIEEYKVFDYEESELYNRLDALKEKLNKNYKFLYIKNPNLELSLYELYGKLLELKAYPILNYKFEKIYDLKETELHLMIDQVTRLSKVDLNEKEMPRVFKQLKDSFKMPKELFQEEIIYIQNNLKKSIEIKEKYQLEVEDIKELELTEKLYDYLIQMPQFENHLKVKNYQQALEEIELIETKLKEIKKLGIDYQLFEKDYEKTIHVLSETKGFLGSHSKEYKELFKEVTQYINDAKIKQNDLVELLTSYQEYFEVVEKNKNYHNLKEDKKIFNWLLNLPKKMSKKDLEKQTLLTLSERKDNHKEIKDYLTSTQRSLDFLNTLYEKNNFTKLENKQIKPLNDILTNYELLKPYFVKKKYEDKIKDPLITKLYESIKEYDLASWDKIILKRYYLEWMQYLEFKTPIEDTNELVLEDEKLFSELEERKLEENIHRIKKNVFYHYPKENSSEVKTILAENLKTRGKKTVRQLIDLIPDTLLKMKPCWLMSPVTVSAFLPNTANLFDLVIFDEASQVVPEYAIGSIYRSSQVIICGDHEQLPPTKFFSQVMELEDEEYEEISDYESILDIARTSLSSYQLNWHYRSKYSELIEYSNKKIYQSLIAVSEPSFQAEGIKYHHLEQGYYDNQINRKEAEYIAKKVIEHARKTPNLSLGVIAFSRKQEKEIDYQIRKLLKHESGLDKFFDDEKEEYFFVKNLENVQGDERDVIYLSICYGKNKEGKLSYRFGPINQAVGYRRLNVAITRAREEMNIVSSILPSDLSDPNKNPGIAFLKGYLEFAYELKKNKITYQDPQDSLTKDIYVSLKEHQYKVYYNEKLFNSLSIEDENKAICIYIDNHGYAKLPTLKDRNILAPSLIKQKNWAIIKIDGIAWYQNKENELKSLLEQIENYQIKKYVKVPEEKIIIEKPKEIEPEIIQVEEKPEILDTIEEEVLEKPSKRDLLEGQMIRITVENLPRTDDETIVQYVKRFILEVIDKEEGITELDLMKRLAPLYETKKLSIHEVKRIQQWLEIWNEKKEITYSQGVITE</sequence>
<dbReference type="PANTHER" id="PTHR43788">
    <property type="entry name" value="DNA2/NAM7 HELICASE FAMILY MEMBER"/>
    <property type="match status" value="1"/>
</dbReference>
<dbReference type="Pfam" id="PF13087">
    <property type="entry name" value="AAA_12"/>
    <property type="match status" value="1"/>
</dbReference>
<evidence type="ECO:0000259" key="7">
    <source>
        <dbReference type="Pfam" id="PF13087"/>
    </source>
</evidence>
<keyword evidence="4" id="KW-0347">Helicase</keyword>
<organism evidence="8 9">
    <name type="scientific">Alteracholeplasma palmae (strain ATCC 49389 / J233)</name>
    <name type="common">Acholeplasma palmae</name>
    <dbReference type="NCBI Taxonomy" id="1318466"/>
    <lineage>
        <taxon>Bacteria</taxon>
        <taxon>Bacillati</taxon>
        <taxon>Mycoplasmatota</taxon>
        <taxon>Mollicutes</taxon>
        <taxon>Acholeplasmatales</taxon>
        <taxon>Acholeplasmataceae</taxon>
        <taxon>Acholeplasma</taxon>
    </lineage>
</organism>
<gene>
    <name evidence="8" type="ORF">BN85403760</name>
</gene>
<dbReference type="InterPro" id="IPR050534">
    <property type="entry name" value="Coronavir_polyprotein_1ab"/>
</dbReference>
<keyword evidence="3" id="KW-0378">Hydrolase</keyword>
<dbReference type="InterPro" id="IPR027417">
    <property type="entry name" value="P-loop_NTPase"/>
</dbReference>
<dbReference type="SUPFAM" id="SSF52540">
    <property type="entry name" value="P-loop containing nucleoside triphosphate hydrolases"/>
    <property type="match status" value="1"/>
</dbReference>
<dbReference type="InterPro" id="IPR041677">
    <property type="entry name" value="DNA2/NAM7_AAA_11"/>
</dbReference>
<dbReference type="Pfam" id="PF13195">
    <property type="entry name" value="DUF4011"/>
    <property type="match status" value="1"/>
</dbReference>
<comment type="similarity">
    <text evidence="1">Belongs to the DNA2/NAM7 helicase family.</text>
</comment>
<keyword evidence="2" id="KW-0547">Nucleotide-binding</keyword>
<evidence type="ECO:0000259" key="6">
    <source>
        <dbReference type="Pfam" id="PF13086"/>
    </source>
</evidence>
<evidence type="ECO:0000256" key="4">
    <source>
        <dbReference type="ARBA" id="ARBA00022806"/>
    </source>
</evidence>
<protein>
    <submittedName>
        <fullName evidence="8">Uncharacterized protein</fullName>
    </submittedName>
</protein>
<evidence type="ECO:0000256" key="3">
    <source>
        <dbReference type="ARBA" id="ARBA00022801"/>
    </source>
</evidence>
<dbReference type="PANTHER" id="PTHR43788:SF8">
    <property type="entry name" value="DNA-BINDING PROTEIN SMUBP-2"/>
    <property type="match status" value="1"/>
</dbReference>
<dbReference type="Pfam" id="PF13086">
    <property type="entry name" value="AAA_11"/>
    <property type="match status" value="1"/>
</dbReference>
<dbReference type="HOGENOM" id="CLU_000788_3_2_14"/>
<evidence type="ECO:0000256" key="2">
    <source>
        <dbReference type="ARBA" id="ARBA00022741"/>
    </source>
</evidence>
<dbReference type="Proteomes" id="UP000032740">
    <property type="component" value="Chromosome"/>
</dbReference>
<dbReference type="Gene3D" id="3.40.50.300">
    <property type="entry name" value="P-loop containing nucleotide triphosphate hydrolases"/>
    <property type="match status" value="3"/>
</dbReference>
<evidence type="ECO:0000313" key="9">
    <source>
        <dbReference type="Proteomes" id="UP000032740"/>
    </source>
</evidence>
<dbReference type="KEGG" id="apal:BN85403760"/>
<evidence type="ECO:0000256" key="5">
    <source>
        <dbReference type="ARBA" id="ARBA00022840"/>
    </source>
</evidence>